<dbReference type="RefSeq" id="WP_106091566.1">
    <property type="nucleotide sequence ID" value="NZ_PVNL01000096.1"/>
</dbReference>
<keyword evidence="2" id="KW-0732">Signal</keyword>
<organism evidence="4 5">
    <name type="scientific">Enhygromyxa salina</name>
    <dbReference type="NCBI Taxonomy" id="215803"/>
    <lineage>
        <taxon>Bacteria</taxon>
        <taxon>Pseudomonadati</taxon>
        <taxon>Myxococcota</taxon>
        <taxon>Polyangia</taxon>
        <taxon>Nannocystales</taxon>
        <taxon>Nannocystaceae</taxon>
        <taxon>Enhygromyxa</taxon>
    </lineage>
</organism>
<name>A0A2S9YJB4_9BACT</name>
<dbReference type="Pfam" id="PF08530">
    <property type="entry name" value="PepX_C"/>
    <property type="match status" value="1"/>
</dbReference>
<sequence length="789" mass="85175">MISRSSGFVGVPFLLALSLPLAACNDDVPGDIDSGSDTNGESDETAGEQEFVEAEFLVRESVRQLHITHAEPGVELRVVDANGEEVARATTDALGSLIFRLLEPGTGYSVEETGSVPREAARDLLVMSAENSLPDQDFYDSQVLEPGYQYITTRDGTQLAVYVSLPGPIEDGPYPTIVNYSGYDPGQPGGSLGDQFDLGGLDLETLCPTFPVICNAPNHPSGILAGFLGFASVGVNMRGTGCSGGAYDFFEELQVLDGYDAVEIVASQDWVLDNKVGMAGLSYPGISQMWVAQANPPSLAAIAPLSIFAHTSDSTLRPGGLTNYGFALNWAENVLDGAQPYGKGWEQSLVDGGDTICEENQLLHGQYVDVLQKVADNPYYTPEVYDALTPLEFVGNIDVPVFVTGAWQDEQTGGHFAPLFNAFSGSPMVKFTMFNGVHADGYVPEHLIHWAAFFDFYLREEIPMISDPLRNIGPSLFGALLGDNVEFPPDPYAMYGSYDEALAAFEGEDPIKVKFEMGNSTDYETGIPQSAWEMSFTEWPPAEVVPERWYFQPDGSLSLMAPPSNGGGSSFHIDSNDADTSTLPSGDINTPLPPWNWKQDETDTAAVFLSAEFPTDVVMVGPASADLWIRSSVGEADLEVNISEVRPDGQEMYVQSGWLRASERSLAANSTDLEPVQTHTEADLQAVPDGEYVLARVNVFPFAHAFRAGSRIRISVDTPGSSRAEWLFELHASQTDDARIDIGHFGGGESSILLPVIPGQVVPTLLPPCPSLRGQPCRDHVDFTNTPAN</sequence>
<evidence type="ECO:0000313" key="5">
    <source>
        <dbReference type="Proteomes" id="UP000238823"/>
    </source>
</evidence>
<dbReference type="InterPro" id="IPR000383">
    <property type="entry name" value="Xaa-Pro-like_dom"/>
</dbReference>
<dbReference type="InterPro" id="IPR013736">
    <property type="entry name" value="Xaa-Pro_dipept_C"/>
</dbReference>
<dbReference type="AlphaFoldDB" id="A0A2S9YJB4"/>
<dbReference type="InterPro" id="IPR029058">
    <property type="entry name" value="AB_hydrolase_fold"/>
</dbReference>
<proteinExistence type="predicted"/>
<reference evidence="4 5" key="1">
    <citation type="submission" date="2018-03" db="EMBL/GenBank/DDBJ databases">
        <title>Draft Genome Sequences of the Obligatory Marine Myxobacteria Enhygromyxa salina SWB007.</title>
        <authorList>
            <person name="Poehlein A."/>
            <person name="Moghaddam J.A."/>
            <person name="Harms H."/>
            <person name="Alanjari M."/>
            <person name="Koenig G.M."/>
            <person name="Daniel R."/>
            <person name="Schaeberle T.F."/>
        </authorList>
    </citation>
    <scope>NUCLEOTIDE SEQUENCE [LARGE SCALE GENOMIC DNA]</scope>
    <source>
        <strain evidence="4 5">SWB007</strain>
    </source>
</reference>
<dbReference type="Gene3D" id="3.40.50.1820">
    <property type="entry name" value="alpha/beta hydrolase"/>
    <property type="match status" value="1"/>
</dbReference>
<evidence type="ECO:0000256" key="2">
    <source>
        <dbReference type="SAM" id="SignalP"/>
    </source>
</evidence>
<feature type="signal peptide" evidence="2">
    <location>
        <begin position="1"/>
        <end position="23"/>
    </location>
</feature>
<accession>A0A2S9YJB4</accession>
<evidence type="ECO:0000259" key="3">
    <source>
        <dbReference type="SMART" id="SM00939"/>
    </source>
</evidence>
<dbReference type="SUPFAM" id="SSF49785">
    <property type="entry name" value="Galactose-binding domain-like"/>
    <property type="match status" value="1"/>
</dbReference>
<dbReference type="NCBIfam" id="TIGR00976">
    <property type="entry name" value="CocE_NonD"/>
    <property type="match status" value="1"/>
</dbReference>
<gene>
    <name evidence="4" type="ORF">ENSA7_46390</name>
</gene>
<feature type="domain" description="Xaa-Pro dipeptidyl-peptidase C-terminal" evidence="3">
    <location>
        <begin position="522"/>
        <end position="753"/>
    </location>
</feature>
<dbReference type="Gene3D" id="2.60.120.260">
    <property type="entry name" value="Galactose-binding domain-like"/>
    <property type="match status" value="1"/>
</dbReference>
<protein>
    <submittedName>
        <fullName evidence="4">X-Pro dipeptidyl-peptidase (S15 family)</fullName>
    </submittedName>
</protein>
<dbReference type="SUPFAM" id="SSF53474">
    <property type="entry name" value="alpha/beta-Hydrolases"/>
    <property type="match status" value="1"/>
</dbReference>
<dbReference type="SMART" id="SM00939">
    <property type="entry name" value="PepX_C"/>
    <property type="match status" value="1"/>
</dbReference>
<evidence type="ECO:0000256" key="1">
    <source>
        <dbReference type="ARBA" id="ARBA00022801"/>
    </source>
</evidence>
<dbReference type="GO" id="GO:0008239">
    <property type="term" value="F:dipeptidyl-peptidase activity"/>
    <property type="evidence" value="ECO:0007669"/>
    <property type="project" value="InterPro"/>
</dbReference>
<dbReference type="OrthoDB" id="9806163at2"/>
<keyword evidence="1" id="KW-0378">Hydrolase</keyword>
<dbReference type="EMBL" id="PVNL01000096">
    <property type="protein sequence ID" value="PRQ05189.1"/>
    <property type="molecule type" value="Genomic_DNA"/>
</dbReference>
<comment type="caution">
    <text evidence="4">The sequence shown here is derived from an EMBL/GenBank/DDBJ whole genome shotgun (WGS) entry which is preliminary data.</text>
</comment>
<feature type="chain" id="PRO_5015635419" evidence="2">
    <location>
        <begin position="24"/>
        <end position="789"/>
    </location>
</feature>
<dbReference type="InterPro" id="IPR008979">
    <property type="entry name" value="Galactose-bd-like_sf"/>
</dbReference>
<dbReference type="InterPro" id="IPR005674">
    <property type="entry name" value="CocE/Ser_esterase"/>
</dbReference>
<evidence type="ECO:0000313" key="4">
    <source>
        <dbReference type="EMBL" id="PRQ05189.1"/>
    </source>
</evidence>
<dbReference type="Pfam" id="PF02129">
    <property type="entry name" value="Peptidase_S15"/>
    <property type="match status" value="1"/>
</dbReference>
<dbReference type="Proteomes" id="UP000238823">
    <property type="component" value="Unassembled WGS sequence"/>
</dbReference>